<dbReference type="PaxDb" id="3635-A0A1U8HNG6"/>
<dbReference type="KEGG" id="ghi:107887861"/>
<dbReference type="GeneID" id="107887861"/>
<organism evidence="1 2">
    <name type="scientific">Gossypium hirsutum</name>
    <name type="common">Upland cotton</name>
    <name type="synonym">Gossypium mexicanum</name>
    <dbReference type="NCBI Taxonomy" id="3635"/>
    <lineage>
        <taxon>Eukaryota</taxon>
        <taxon>Viridiplantae</taxon>
        <taxon>Streptophyta</taxon>
        <taxon>Embryophyta</taxon>
        <taxon>Tracheophyta</taxon>
        <taxon>Spermatophyta</taxon>
        <taxon>Magnoliopsida</taxon>
        <taxon>eudicotyledons</taxon>
        <taxon>Gunneridae</taxon>
        <taxon>Pentapetalae</taxon>
        <taxon>rosids</taxon>
        <taxon>malvids</taxon>
        <taxon>Malvales</taxon>
        <taxon>Malvaceae</taxon>
        <taxon>Malvoideae</taxon>
        <taxon>Gossypium</taxon>
    </lineage>
</organism>
<dbReference type="PANTHER" id="PTHR35317">
    <property type="entry name" value="OS04G0629600 PROTEIN"/>
    <property type="match status" value="1"/>
</dbReference>
<keyword evidence="1" id="KW-1185">Reference proteome</keyword>
<name>A0A1U8HNG6_GOSHI</name>
<evidence type="ECO:0000313" key="1">
    <source>
        <dbReference type="Proteomes" id="UP000818029"/>
    </source>
</evidence>
<reference evidence="2" key="2">
    <citation type="submission" date="2025-08" db="UniProtKB">
        <authorList>
            <consortium name="RefSeq"/>
        </authorList>
    </citation>
    <scope>IDENTIFICATION</scope>
</reference>
<protein>
    <recommendedName>
        <fullName evidence="3">DUF4219 domain-containing protein</fullName>
    </recommendedName>
</protein>
<sequence length="134" mass="15689">MASNSFAIPNPLVFIGENHPIWVVKMKAYLRVFDLWDVVETSRNVPPLRANPIFVEIMQHSEEVAKEYMTLSCIHSIVVDVIFTRIMTCDTAKEEWDKFKEDFQGRDKTRLHGEEFSDKRIAEKVLISVLERFE</sequence>
<dbReference type="RefSeq" id="XP_016667571.1">
    <property type="nucleotide sequence ID" value="XM_016812082.1"/>
</dbReference>
<accession>A0A1U8HNG6</accession>
<dbReference type="Pfam" id="PF14223">
    <property type="entry name" value="Retrotran_gag_2"/>
    <property type="match status" value="1"/>
</dbReference>
<evidence type="ECO:0000313" key="2">
    <source>
        <dbReference type="RefSeq" id="XP_016667571.1"/>
    </source>
</evidence>
<dbReference type="PANTHER" id="PTHR35317:SF31">
    <property type="entry name" value="DUF4219 DOMAIN-CONTAINING PROTEIN"/>
    <property type="match status" value="1"/>
</dbReference>
<evidence type="ECO:0008006" key="3">
    <source>
        <dbReference type="Google" id="ProtNLM"/>
    </source>
</evidence>
<reference evidence="1" key="1">
    <citation type="journal article" date="2020" name="Nat. Genet.">
        <title>Genomic diversifications of five Gossypium allopolyploid species and their impact on cotton improvement.</title>
        <authorList>
            <person name="Chen Z.J."/>
            <person name="Sreedasyam A."/>
            <person name="Ando A."/>
            <person name="Song Q."/>
            <person name="De Santiago L.M."/>
            <person name="Hulse-Kemp A.M."/>
            <person name="Ding M."/>
            <person name="Ye W."/>
            <person name="Kirkbride R.C."/>
            <person name="Jenkins J."/>
            <person name="Plott C."/>
            <person name="Lovell J."/>
            <person name="Lin Y.M."/>
            <person name="Vaughn R."/>
            <person name="Liu B."/>
            <person name="Simpson S."/>
            <person name="Scheffler B.E."/>
            <person name="Wen L."/>
            <person name="Saski C.A."/>
            <person name="Grover C.E."/>
            <person name="Hu G."/>
            <person name="Conover J.L."/>
            <person name="Carlson J.W."/>
            <person name="Shu S."/>
            <person name="Boston L.B."/>
            <person name="Williams M."/>
            <person name="Peterson D.G."/>
            <person name="McGee K."/>
            <person name="Jones D.C."/>
            <person name="Wendel J.F."/>
            <person name="Stelly D.M."/>
            <person name="Grimwood J."/>
            <person name="Schmutz J."/>
        </authorList>
    </citation>
    <scope>NUCLEOTIDE SEQUENCE [LARGE SCALE GENOMIC DNA]</scope>
    <source>
        <strain evidence="1">cv. TM-1</strain>
    </source>
</reference>
<dbReference type="AlphaFoldDB" id="A0A1U8HNG6"/>
<dbReference type="Proteomes" id="UP000818029">
    <property type="component" value="Chromosome A03"/>
</dbReference>
<gene>
    <name evidence="2" type="primary">LOC107887861</name>
</gene>
<proteinExistence type="predicted"/>